<dbReference type="PROSITE" id="PS50812">
    <property type="entry name" value="PWWP"/>
    <property type="match status" value="1"/>
</dbReference>
<evidence type="ECO:0000256" key="1">
    <source>
        <dbReference type="ARBA" id="ARBA00022553"/>
    </source>
</evidence>
<keyword evidence="3" id="KW-0677">Repeat</keyword>
<feature type="domain" description="PWWP" evidence="14">
    <location>
        <begin position="972"/>
        <end position="1041"/>
    </location>
</feature>
<dbReference type="InParanoid" id="W4JYU3"/>
<dbReference type="PROSITE" id="PS51805">
    <property type="entry name" value="EPHD"/>
    <property type="match status" value="1"/>
</dbReference>
<dbReference type="InterPro" id="IPR001965">
    <property type="entry name" value="Znf_PHD"/>
</dbReference>
<dbReference type="Gene3D" id="3.30.40.10">
    <property type="entry name" value="Zinc/RING finger domain, C3HC4 (zinc finger)"/>
    <property type="match status" value="2"/>
</dbReference>
<dbReference type="AlphaFoldDB" id="W4JYU3"/>
<feature type="domain" description="Bromo" evidence="12">
    <location>
        <begin position="471"/>
        <end position="541"/>
    </location>
</feature>
<dbReference type="InterPro" id="IPR019786">
    <property type="entry name" value="Zinc_finger_PHD-type_CS"/>
</dbReference>
<dbReference type="CDD" id="cd05839">
    <property type="entry name" value="PWWP_BRPF"/>
    <property type="match status" value="1"/>
</dbReference>
<feature type="compositionally biased region" description="Polar residues" evidence="11">
    <location>
        <begin position="320"/>
        <end position="329"/>
    </location>
</feature>
<dbReference type="RefSeq" id="XP_009548777.1">
    <property type="nucleotide sequence ID" value="XM_009550482.1"/>
</dbReference>
<feature type="domain" description="PHD-type" evidence="13">
    <location>
        <begin position="129"/>
        <end position="179"/>
    </location>
</feature>
<keyword evidence="1" id="KW-0597">Phosphoprotein</keyword>
<dbReference type="SUPFAM" id="SSF57903">
    <property type="entry name" value="FYVE/PHD zinc finger"/>
    <property type="match status" value="1"/>
</dbReference>
<keyword evidence="5" id="KW-0862">Zinc</keyword>
<keyword evidence="4 10" id="KW-0863">Zinc-finger</keyword>
<protein>
    <submittedName>
        <fullName evidence="16">Uncharacterized protein</fullName>
    </submittedName>
</protein>
<evidence type="ECO:0000256" key="7">
    <source>
        <dbReference type="ARBA" id="ARBA00023117"/>
    </source>
</evidence>
<evidence type="ECO:0000259" key="12">
    <source>
        <dbReference type="PROSITE" id="PS50014"/>
    </source>
</evidence>
<gene>
    <name evidence="16" type="ORF">HETIRDRAFT_50351</name>
</gene>
<proteinExistence type="predicted"/>
<evidence type="ECO:0000259" key="14">
    <source>
        <dbReference type="PROSITE" id="PS50812"/>
    </source>
</evidence>
<dbReference type="PROSITE" id="PS50014">
    <property type="entry name" value="BROMODOMAIN_2"/>
    <property type="match status" value="1"/>
</dbReference>
<dbReference type="Pfam" id="PF10513">
    <property type="entry name" value="EPL1"/>
    <property type="match status" value="1"/>
</dbReference>
<feature type="region of interest" description="Disordered" evidence="11">
    <location>
        <begin position="304"/>
        <end position="329"/>
    </location>
</feature>
<feature type="compositionally biased region" description="Basic and acidic residues" evidence="11">
    <location>
        <begin position="658"/>
        <end position="673"/>
    </location>
</feature>
<dbReference type="Pfam" id="PF13832">
    <property type="entry name" value="zf-HC5HC2H_2"/>
    <property type="match status" value="1"/>
</dbReference>
<evidence type="ECO:0000256" key="9">
    <source>
        <dbReference type="PROSITE-ProRule" id="PRU00035"/>
    </source>
</evidence>
<dbReference type="InterPro" id="IPR011011">
    <property type="entry name" value="Znf_FYVE_PHD"/>
</dbReference>
<name>W4JYU3_HETIT</name>
<dbReference type="InterPro" id="IPR001487">
    <property type="entry name" value="Bromodomain"/>
</dbReference>
<sequence length="1088" mass="122105">MARGAHSPAPTLPRVSFVKVEDDFSKKAAGVHDQQQRSYGYNDFAEFQRPDAYIHYIEPLEVELAKQVEYDMDEQDQDWLDNLNTERRAAGLDRISYETFEIVMDRLEKEWFHLTKDIPKPDMVMPSEDSTCAICDDSEGENTNAIVFCDGCNLAVHQDCYGVPYIPEGQWLCRKCTVSPENPVNCELCPNEGGAFKQTAHGDWVHLLCAIWVPETRVANDVFMEPITGMERISKQRWKLKCQVCDIRQGACIQCSKTSCFLAFHATCARKEKLLMPMKATSGSEPPTLQCFCEKHLPREQAEARAAALAAEEEDATTEHPSSPKSSKTARAYAKTYKLGPPLVPAIIVSQILQYIHKIIVRKKPEFVEMVARYWSLKREARRGAPLLKRLHLEPWTVSAAIRNQTDDEKTKKLEHMRRLRQDLEQVRMLAELCRKRESRKLTQAEIVRDLLSRALLPHEPSLREAFRQITQNDRYDFFKNPVSRTDVPDYFDIVKRPMNWAAIEAKLGRHEYWDLQIFKDDVLLVLDNAMLYNKPGTPYFKAAQRIKAVSEPILASLNTLVPPRPQLNADSSVVPAAEHIDGESLVDKMDEASQHRHIPIGDLEPPYPVLDFFVSDEIKKESEFIINEAPIVSILKYEFGELKPPPPPPTPKPKRDRKADREKKRLEREAQRLDAAPGFRALRTRRGTAAVAAFEAEANELQGDTSTSAAPSAIPIPPQDLAPPTHPAAVKKGKKRGAPVLLGHAEPPMVKEVDPQASFKMFDQGWILPPDQKRGGRSGVERGPVPPPKKKLKTGPLSVEAIVETAVETVATIDVPEPPVDPALPKAPAEMTSIATLPALTPAPSRGNFPPANDHTGGDDVDGTIIIEELDTPQTRKAKYLRRRARLNAEPAPDAPNATEPTTRQPIAGPSKLPAAIEESELSSLSDSDDEAVMPKKTRKKKRSRSSISIRAKKPLPNLPGKLEDGRILEAGTLVWAQAPTYPWWAAVVFEADDPEVPPLVLESKKLPAARRATHLVRFYDNGKSWQWLPTDKLRLLGEDKALDQMLLVHQTFKSTKSEMDCHASYRRVIVLMISIPSETKCPIAKR</sequence>
<dbReference type="SMART" id="SM00293">
    <property type="entry name" value="PWWP"/>
    <property type="match status" value="1"/>
</dbReference>
<dbReference type="InterPro" id="IPR034732">
    <property type="entry name" value="EPHD"/>
</dbReference>
<evidence type="ECO:0000313" key="17">
    <source>
        <dbReference type="Proteomes" id="UP000030671"/>
    </source>
</evidence>
<evidence type="ECO:0000256" key="8">
    <source>
        <dbReference type="ARBA" id="ARBA00023242"/>
    </source>
</evidence>
<accession>W4JYU3</accession>
<evidence type="ECO:0000256" key="5">
    <source>
        <dbReference type="ARBA" id="ARBA00022833"/>
    </source>
</evidence>
<keyword evidence="8" id="KW-0539">Nucleus</keyword>
<evidence type="ECO:0000256" key="3">
    <source>
        <dbReference type="ARBA" id="ARBA00022737"/>
    </source>
</evidence>
<dbReference type="HOGENOM" id="CLU_003589_0_0_1"/>
<dbReference type="PANTHER" id="PTHR13793:SF107">
    <property type="entry name" value="BROMODOMAIN-CONTAINING PROTEIN HOMOLOG"/>
    <property type="match status" value="1"/>
</dbReference>
<dbReference type="KEGG" id="hir:HETIRDRAFT_50351"/>
<evidence type="ECO:0000256" key="6">
    <source>
        <dbReference type="ARBA" id="ARBA00022990"/>
    </source>
</evidence>
<dbReference type="InterPro" id="IPR013083">
    <property type="entry name" value="Znf_RING/FYVE/PHD"/>
</dbReference>
<feature type="region of interest" description="Disordered" evidence="11">
    <location>
        <begin position="700"/>
        <end position="735"/>
    </location>
</feature>
<feature type="region of interest" description="Disordered" evidence="11">
    <location>
        <begin position="888"/>
        <end position="964"/>
    </location>
</feature>
<dbReference type="CDD" id="cd04369">
    <property type="entry name" value="Bromodomain"/>
    <property type="match status" value="1"/>
</dbReference>
<dbReference type="PANTHER" id="PTHR13793">
    <property type="entry name" value="PHD FINGER PROTEINS"/>
    <property type="match status" value="1"/>
</dbReference>
<dbReference type="PROSITE" id="PS50016">
    <property type="entry name" value="ZF_PHD_2"/>
    <property type="match status" value="1"/>
</dbReference>
<evidence type="ECO:0000259" key="15">
    <source>
        <dbReference type="PROSITE" id="PS51805"/>
    </source>
</evidence>
<dbReference type="SMART" id="SM00249">
    <property type="entry name" value="PHD"/>
    <property type="match status" value="2"/>
</dbReference>
<dbReference type="InterPro" id="IPR000313">
    <property type="entry name" value="PWWP_dom"/>
</dbReference>
<dbReference type="OrthoDB" id="20839at2759"/>
<dbReference type="STRING" id="747525.W4JYU3"/>
<dbReference type="PROSITE" id="PS01359">
    <property type="entry name" value="ZF_PHD_1"/>
    <property type="match status" value="1"/>
</dbReference>
<dbReference type="GO" id="GO:0006325">
    <property type="term" value="P:chromatin organization"/>
    <property type="evidence" value="ECO:0007669"/>
    <property type="project" value="UniProtKB-ARBA"/>
</dbReference>
<feature type="compositionally biased region" description="Pro residues" evidence="11">
    <location>
        <begin position="715"/>
        <end position="727"/>
    </location>
</feature>
<evidence type="ECO:0000256" key="4">
    <source>
        <dbReference type="ARBA" id="ARBA00022771"/>
    </source>
</evidence>
<feature type="region of interest" description="Disordered" evidence="11">
    <location>
        <begin position="768"/>
        <end position="797"/>
    </location>
</feature>
<dbReference type="InterPro" id="IPR018359">
    <property type="entry name" value="Bromodomain_CS"/>
</dbReference>
<dbReference type="eggNOG" id="KOG0955">
    <property type="taxonomic scope" value="Eukaryota"/>
</dbReference>
<keyword evidence="7 9" id="KW-0103">Bromodomain</keyword>
<dbReference type="Gene3D" id="1.20.920.10">
    <property type="entry name" value="Bromodomain-like"/>
    <property type="match status" value="1"/>
</dbReference>
<evidence type="ECO:0000313" key="16">
    <source>
        <dbReference type="EMBL" id="ETW78629.1"/>
    </source>
</evidence>
<evidence type="ECO:0000256" key="2">
    <source>
        <dbReference type="ARBA" id="ARBA00022723"/>
    </source>
</evidence>
<dbReference type="InterPro" id="IPR036427">
    <property type="entry name" value="Bromodomain-like_sf"/>
</dbReference>
<feature type="region of interest" description="Disordered" evidence="11">
    <location>
        <begin position="840"/>
        <end position="871"/>
    </location>
</feature>
<dbReference type="Pfam" id="PF13831">
    <property type="entry name" value="PHD_2"/>
    <property type="match status" value="1"/>
</dbReference>
<dbReference type="Pfam" id="PF00439">
    <property type="entry name" value="Bromodomain"/>
    <property type="match status" value="1"/>
</dbReference>
<dbReference type="EMBL" id="KI925461">
    <property type="protein sequence ID" value="ETW78629.1"/>
    <property type="molecule type" value="Genomic_DNA"/>
</dbReference>
<evidence type="ECO:0000256" key="10">
    <source>
        <dbReference type="PROSITE-ProRule" id="PRU00146"/>
    </source>
</evidence>
<keyword evidence="17" id="KW-1185">Reference proteome</keyword>
<dbReference type="FunFam" id="3.30.40.10:FF:000008">
    <property type="entry name" value="Bromodomain containing 1, isoform CRA_a"/>
    <property type="match status" value="1"/>
</dbReference>
<evidence type="ECO:0000259" key="13">
    <source>
        <dbReference type="PROSITE" id="PS50016"/>
    </source>
</evidence>
<evidence type="ECO:0000256" key="11">
    <source>
        <dbReference type="SAM" id="MobiDB-lite"/>
    </source>
</evidence>
<dbReference type="GeneID" id="20678142"/>
<dbReference type="PRINTS" id="PR00503">
    <property type="entry name" value="BROMODOMAIN"/>
</dbReference>
<reference evidence="16 17" key="1">
    <citation type="journal article" date="2012" name="New Phytol.">
        <title>Insight into trade-off between wood decay and parasitism from the genome of a fungal forest pathogen.</title>
        <authorList>
            <person name="Olson A."/>
            <person name="Aerts A."/>
            <person name="Asiegbu F."/>
            <person name="Belbahri L."/>
            <person name="Bouzid O."/>
            <person name="Broberg A."/>
            <person name="Canback B."/>
            <person name="Coutinho P.M."/>
            <person name="Cullen D."/>
            <person name="Dalman K."/>
            <person name="Deflorio G."/>
            <person name="van Diepen L.T."/>
            <person name="Dunand C."/>
            <person name="Duplessis S."/>
            <person name="Durling M."/>
            <person name="Gonthier P."/>
            <person name="Grimwood J."/>
            <person name="Fossdal C.G."/>
            <person name="Hansson D."/>
            <person name="Henrissat B."/>
            <person name="Hietala A."/>
            <person name="Himmelstrand K."/>
            <person name="Hoffmeister D."/>
            <person name="Hogberg N."/>
            <person name="James T.Y."/>
            <person name="Karlsson M."/>
            <person name="Kohler A."/>
            <person name="Kues U."/>
            <person name="Lee Y.H."/>
            <person name="Lin Y.C."/>
            <person name="Lind M."/>
            <person name="Lindquist E."/>
            <person name="Lombard V."/>
            <person name="Lucas S."/>
            <person name="Lunden K."/>
            <person name="Morin E."/>
            <person name="Murat C."/>
            <person name="Park J."/>
            <person name="Raffaello T."/>
            <person name="Rouze P."/>
            <person name="Salamov A."/>
            <person name="Schmutz J."/>
            <person name="Solheim H."/>
            <person name="Stahlberg J."/>
            <person name="Velez H."/>
            <person name="de Vries R.P."/>
            <person name="Wiebenga A."/>
            <person name="Woodward S."/>
            <person name="Yakovlev I."/>
            <person name="Garbelotto M."/>
            <person name="Martin F."/>
            <person name="Grigoriev I.V."/>
            <person name="Stenlid J."/>
        </authorList>
    </citation>
    <scope>NUCLEOTIDE SEQUENCE [LARGE SCALE GENOMIC DNA]</scope>
    <source>
        <strain evidence="16 17">TC 32-1</strain>
    </source>
</reference>
<dbReference type="CDD" id="cd15492">
    <property type="entry name" value="PHD_BRPF_JADE_like"/>
    <property type="match status" value="1"/>
</dbReference>
<dbReference type="SUPFAM" id="SSF47370">
    <property type="entry name" value="Bromodomain"/>
    <property type="match status" value="1"/>
</dbReference>
<dbReference type="InterPro" id="IPR050701">
    <property type="entry name" value="Histone_Mod_Regulator"/>
</dbReference>
<dbReference type="SUPFAM" id="SSF63748">
    <property type="entry name" value="Tudor/PWWP/MBT"/>
    <property type="match status" value="1"/>
</dbReference>
<feature type="region of interest" description="Disordered" evidence="11">
    <location>
        <begin position="641"/>
        <end position="682"/>
    </location>
</feature>
<keyword evidence="2" id="KW-0479">Metal-binding</keyword>
<dbReference type="Proteomes" id="UP000030671">
    <property type="component" value="Unassembled WGS sequence"/>
</dbReference>
<dbReference type="SMART" id="SM00297">
    <property type="entry name" value="BROMO"/>
    <property type="match status" value="1"/>
</dbReference>
<feature type="compositionally biased region" description="Low complexity" evidence="11">
    <location>
        <begin position="700"/>
        <end position="714"/>
    </location>
</feature>
<dbReference type="InterPro" id="IPR019542">
    <property type="entry name" value="Enhancer_polycomb-like_N"/>
</dbReference>
<dbReference type="InterPro" id="IPR019787">
    <property type="entry name" value="Znf_PHD-finger"/>
</dbReference>
<dbReference type="GO" id="GO:0006357">
    <property type="term" value="P:regulation of transcription by RNA polymerase II"/>
    <property type="evidence" value="ECO:0007669"/>
    <property type="project" value="TreeGrafter"/>
</dbReference>
<keyword evidence="6" id="KW-0007">Acetylation</keyword>
<feature type="domain" description="PHD-type" evidence="15">
    <location>
        <begin position="183"/>
        <end position="297"/>
    </location>
</feature>
<feature type="compositionally biased region" description="Basic residues" evidence="11">
    <location>
        <begin position="937"/>
        <end position="946"/>
    </location>
</feature>
<dbReference type="GO" id="GO:0008270">
    <property type="term" value="F:zinc ion binding"/>
    <property type="evidence" value="ECO:0007669"/>
    <property type="project" value="UniProtKB-KW"/>
</dbReference>
<dbReference type="PROSITE" id="PS00633">
    <property type="entry name" value="BROMODOMAIN_1"/>
    <property type="match status" value="1"/>
</dbReference>
<dbReference type="Pfam" id="PF00855">
    <property type="entry name" value="PWWP"/>
    <property type="match status" value="1"/>
</dbReference>
<dbReference type="Gene3D" id="2.30.30.140">
    <property type="match status" value="1"/>
</dbReference>
<organism evidence="16 17">
    <name type="scientific">Heterobasidion irregulare (strain TC 32-1)</name>
    <dbReference type="NCBI Taxonomy" id="747525"/>
    <lineage>
        <taxon>Eukaryota</taxon>
        <taxon>Fungi</taxon>
        <taxon>Dikarya</taxon>
        <taxon>Basidiomycota</taxon>
        <taxon>Agaricomycotina</taxon>
        <taxon>Agaricomycetes</taxon>
        <taxon>Russulales</taxon>
        <taxon>Bondarzewiaceae</taxon>
        <taxon>Heterobasidion</taxon>
        <taxon>Heterobasidion annosum species complex</taxon>
    </lineage>
</organism>